<organism evidence="1 2">
    <name type="scientific">Amborella trichopoda</name>
    <dbReference type="NCBI Taxonomy" id="13333"/>
    <lineage>
        <taxon>Eukaryota</taxon>
        <taxon>Viridiplantae</taxon>
        <taxon>Streptophyta</taxon>
        <taxon>Embryophyta</taxon>
        <taxon>Tracheophyta</taxon>
        <taxon>Spermatophyta</taxon>
        <taxon>Magnoliopsida</taxon>
        <taxon>Amborellales</taxon>
        <taxon>Amborellaceae</taxon>
        <taxon>Amborella</taxon>
    </lineage>
</organism>
<dbReference type="Proteomes" id="UP000017836">
    <property type="component" value="Unassembled WGS sequence"/>
</dbReference>
<dbReference type="Gramene" id="ERN07727">
    <property type="protein sequence ID" value="ERN07727"/>
    <property type="gene ID" value="AMTR_s00012p00055340"/>
</dbReference>
<dbReference type="EMBL" id="KI393609">
    <property type="protein sequence ID" value="ERN07727.1"/>
    <property type="molecule type" value="Genomic_DNA"/>
</dbReference>
<keyword evidence="2" id="KW-1185">Reference proteome</keyword>
<gene>
    <name evidence="1" type="ORF">AMTR_s00012p00055340</name>
</gene>
<evidence type="ECO:0008006" key="3">
    <source>
        <dbReference type="Google" id="ProtNLM"/>
    </source>
</evidence>
<accession>W1PCU3</accession>
<sequence>MLCDRFSLSFVIIHCSSSSGSHPPDAWKGKTKVTTLECDARRRTQRNFSCGDSKHSHGGFGVLGSTPGGSWKIACFGTTAVKPLFSNVKDAEVIEIEDRATSNWLSMLDKALVRSFSPLVKDLSMLQDWATKTWKYKLSCRMIPSKRALMFVEREEGFLQHILEIQRNPYMPCVWIHIEGGPIRALTKDVFVSQVAHCGKLVEIDLLMFAGPSLGISRIKVQKILRGGTLVTIIQHSFEPSISNEAARSPPLKEASELVHSSGGFENPWCEVFKKRKNPPRKEWHARQQTKPLCNKKVASGSFSSLGGRMAGKSSSVSNSNVSPPKVEFYPVALRKGGPPSPCRFPIQRS</sequence>
<proteinExistence type="predicted"/>
<dbReference type="AlphaFoldDB" id="W1PCU3"/>
<dbReference type="HOGENOM" id="CLU_793080_0_0_1"/>
<evidence type="ECO:0000313" key="2">
    <source>
        <dbReference type="Proteomes" id="UP000017836"/>
    </source>
</evidence>
<protein>
    <recommendedName>
        <fullName evidence="3">DUF4283 domain-containing protein</fullName>
    </recommendedName>
</protein>
<reference evidence="2" key="1">
    <citation type="journal article" date="2013" name="Science">
        <title>The Amborella genome and the evolution of flowering plants.</title>
        <authorList>
            <consortium name="Amborella Genome Project"/>
        </authorList>
    </citation>
    <scope>NUCLEOTIDE SEQUENCE [LARGE SCALE GENOMIC DNA]</scope>
</reference>
<evidence type="ECO:0000313" key="1">
    <source>
        <dbReference type="EMBL" id="ERN07727.1"/>
    </source>
</evidence>
<name>W1PCU3_AMBTC</name>